<sequence length="149" mass="17928">MKRFYTLIVSIVLILSSVAMNAQQKPDIAYLKARKAFVDAQLVEIKEKLGLDEIRGKKFEFIYRRYAMEYDNNRRALRPPKNPADSLSDAVAEQIILEQIADGRKFLEIREKYYYEFKKILTPREIYRVFKIEQDNHRKLMQEYKKRKE</sequence>
<reference evidence="1" key="1">
    <citation type="submission" date="2019-08" db="EMBL/GenBank/DDBJ databases">
        <authorList>
            <person name="Kucharzyk K."/>
            <person name="Murdoch R.W."/>
            <person name="Higgins S."/>
            <person name="Loffler F."/>
        </authorList>
    </citation>
    <scope>NUCLEOTIDE SEQUENCE</scope>
</reference>
<comment type="caution">
    <text evidence="1">The sequence shown here is derived from an EMBL/GenBank/DDBJ whole genome shotgun (WGS) entry which is preliminary data.</text>
</comment>
<gene>
    <name evidence="1" type="ORF">SDC9_110691</name>
</gene>
<evidence type="ECO:0000313" key="1">
    <source>
        <dbReference type="EMBL" id="MPM63807.1"/>
    </source>
</evidence>
<dbReference type="EMBL" id="VSSQ01019613">
    <property type="protein sequence ID" value="MPM63807.1"/>
    <property type="molecule type" value="Genomic_DNA"/>
</dbReference>
<organism evidence="1">
    <name type="scientific">bioreactor metagenome</name>
    <dbReference type="NCBI Taxonomy" id="1076179"/>
    <lineage>
        <taxon>unclassified sequences</taxon>
        <taxon>metagenomes</taxon>
        <taxon>ecological metagenomes</taxon>
    </lineage>
</organism>
<name>A0A645BEP2_9ZZZZ</name>
<dbReference type="AlphaFoldDB" id="A0A645BEP2"/>
<accession>A0A645BEP2</accession>
<protein>
    <submittedName>
        <fullName evidence="1">Uncharacterized protein</fullName>
    </submittedName>
</protein>
<proteinExistence type="predicted"/>